<accession>A0ABT3BJZ9</accession>
<dbReference type="EMBL" id="JALIEB010000022">
    <property type="protein sequence ID" value="MCV3273891.1"/>
    <property type="molecule type" value="Genomic_DNA"/>
</dbReference>
<organism evidence="1 2">
    <name type="scientific">Roseobacter sinensis</name>
    <dbReference type="NCBI Taxonomy" id="2931391"/>
    <lineage>
        <taxon>Bacteria</taxon>
        <taxon>Pseudomonadati</taxon>
        <taxon>Pseudomonadota</taxon>
        <taxon>Alphaproteobacteria</taxon>
        <taxon>Rhodobacterales</taxon>
        <taxon>Roseobacteraceae</taxon>
        <taxon>Roseobacter</taxon>
    </lineage>
</organism>
<name>A0ABT3BJZ9_9RHOB</name>
<gene>
    <name evidence="1" type="ORF">MUB52_20855</name>
</gene>
<evidence type="ECO:0000313" key="2">
    <source>
        <dbReference type="Proteomes" id="UP001208690"/>
    </source>
</evidence>
<keyword evidence="2" id="KW-1185">Reference proteome</keyword>
<proteinExistence type="predicted"/>
<comment type="caution">
    <text evidence="1">The sequence shown here is derived from an EMBL/GenBank/DDBJ whole genome shotgun (WGS) entry which is preliminary data.</text>
</comment>
<reference evidence="1 2" key="1">
    <citation type="submission" date="2022-04" db="EMBL/GenBank/DDBJ databases">
        <title>Roseobacter sp. WL0113 is a bacterium isolated from neritic sediment.</title>
        <authorList>
            <person name="Wang L."/>
            <person name="He W."/>
            <person name="Zhang D.-F."/>
        </authorList>
    </citation>
    <scope>NUCLEOTIDE SEQUENCE [LARGE SCALE GENOMIC DNA]</scope>
    <source>
        <strain evidence="1 2">WL0113</strain>
    </source>
</reference>
<sequence>MVLIAWNRPVEQLVGPTFGIAWQLTWRRCREKHPSNGLFFEIVHAAVLGETGHDSRAIEARQTRFKAGEMHNRRVGVSKKNLWVLSYDANVEMRPQTNGVVAAN</sequence>
<protein>
    <submittedName>
        <fullName evidence="1">Uncharacterized protein</fullName>
    </submittedName>
</protein>
<evidence type="ECO:0000313" key="1">
    <source>
        <dbReference type="EMBL" id="MCV3273891.1"/>
    </source>
</evidence>
<dbReference type="Proteomes" id="UP001208690">
    <property type="component" value="Unassembled WGS sequence"/>
</dbReference>